<organism evidence="2 3">
    <name type="scientific">Asticcacaulis taihuensis</name>
    <dbReference type="NCBI Taxonomy" id="260084"/>
    <lineage>
        <taxon>Bacteria</taxon>
        <taxon>Pseudomonadati</taxon>
        <taxon>Pseudomonadota</taxon>
        <taxon>Alphaproteobacteria</taxon>
        <taxon>Caulobacterales</taxon>
        <taxon>Caulobacteraceae</taxon>
        <taxon>Asticcacaulis</taxon>
    </lineage>
</organism>
<protein>
    <recommendedName>
        <fullName evidence="4">DUF1318 domain-containing protein</fullName>
    </recommendedName>
</protein>
<feature type="chain" id="PRO_5011602448" description="DUF1318 domain-containing protein" evidence="1">
    <location>
        <begin position="25"/>
        <end position="128"/>
    </location>
</feature>
<feature type="signal peptide" evidence="1">
    <location>
        <begin position="1"/>
        <end position="24"/>
    </location>
</feature>
<keyword evidence="1" id="KW-0732">Signal</keyword>
<dbReference type="PIRSF" id="PIRSF025560">
    <property type="entry name" value="UCP025560"/>
    <property type="match status" value="1"/>
</dbReference>
<gene>
    <name evidence="2" type="ORF">SAMN02927928_3457</name>
</gene>
<name>A0A1G4TEV9_9CAUL</name>
<sequence>MKKTSLFKAAVAALAMASSVVAVSAVISTPAAADVAASKALVDAAKAKGTVGERNNGYLGFVSGSGDAATKAAVDEINEGRKSVYGQAAAKNGVSPEAAGISAYANVIVPKLKAGEYYQDASGNWVKK</sequence>
<dbReference type="EMBL" id="FMTS01000007">
    <property type="protein sequence ID" value="SCW79149.1"/>
    <property type="molecule type" value="Genomic_DNA"/>
</dbReference>
<evidence type="ECO:0008006" key="4">
    <source>
        <dbReference type="Google" id="ProtNLM"/>
    </source>
</evidence>
<evidence type="ECO:0000313" key="2">
    <source>
        <dbReference type="EMBL" id="SCW79149.1"/>
    </source>
</evidence>
<dbReference type="Pfam" id="PF07027">
    <property type="entry name" value="DUF1318"/>
    <property type="match status" value="1"/>
</dbReference>
<dbReference type="Proteomes" id="UP000199150">
    <property type="component" value="Unassembled WGS sequence"/>
</dbReference>
<dbReference type="RefSeq" id="WP_090650370.1">
    <property type="nucleotide sequence ID" value="NZ_CBCRYE010000007.1"/>
</dbReference>
<dbReference type="STRING" id="260084.SAMN02927928_3457"/>
<evidence type="ECO:0000313" key="3">
    <source>
        <dbReference type="Proteomes" id="UP000199150"/>
    </source>
</evidence>
<dbReference type="InterPro" id="IPR008309">
    <property type="entry name" value="YdbL"/>
</dbReference>
<accession>A0A1G4TEV9</accession>
<reference evidence="3" key="1">
    <citation type="submission" date="2016-10" db="EMBL/GenBank/DDBJ databases">
        <authorList>
            <person name="Varghese N."/>
            <person name="Submissions S."/>
        </authorList>
    </citation>
    <scope>NUCLEOTIDE SEQUENCE [LARGE SCALE GENOMIC DNA]</scope>
    <source>
        <strain evidence="3">CGMCC 1.3431</strain>
    </source>
</reference>
<dbReference type="OrthoDB" id="7474881at2"/>
<keyword evidence="3" id="KW-1185">Reference proteome</keyword>
<proteinExistence type="predicted"/>
<dbReference type="AlphaFoldDB" id="A0A1G4TEV9"/>
<evidence type="ECO:0000256" key="1">
    <source>
        <dbReference type="SAM" id="SignalP"/>
    </source>
</evidence>